<dbReference type="InterPro" id="IPR013785">
    <property type="entry name" value="Aldolase_TIM"/>
</dbReference>
<gene>
    <name evidence="2" type="ORF">ENR63_02900</name>
</gene>
<evidence type="ECO:0000259" key="1">
    <source>
        <dbReference type="Pfam" id="PF01207"/>
    </source>
</evidence>
<dbReference type="InterPro" id="IPR035587">
    <property type="entry name" value="DUS-like_FMN-bd"/>
</dbReference>
<feature type="non-terminal residue" evidence="2">
    <location>
        <position position="1"/>
    </location>
</feature>
<dbReference type="AlphaFoldDB" id="A0A7C4TQN9"/>
<sequence>MKRPEEIVKIVMAAKSTTKLPISVKTRAGWDNYKDIYDLALELEKTGLDMLIIHPRTVKQSFTGSADWSIIKKLVADLPELPIIGSGDVTDWQDALDKQQDTSCAGAMIGRNALGHPWIFKEIREKKSYQPDQSEIRGLTIDLASKADAIWGQKGITESKKHFAWYFRGFDGASEYRKKLMGTKTLTDVENLLT</sequence>
<dbReference type="Pfam" id="PF01207">
    <property type="entry name" value="Dus"/>
    <property type="match status" value="1"/>
</dbReference>
<organism evidence="2">
    <name type="scientific">candidate division WWE3 bacterium</name>
    <dbReference type="NCBI Taxonomy" id="2053526"/>
    <lineage>
        <taxon>Bacteria</taxon>
        <taxon>Katanobacteria</taxon>
    </lineage>
</organism>
<dbReference type="Gene3D" id="3.20.20.70">
    <property type="entry name" value="Aldolase class I"/>
    <property type="match status" value="1"/>
</dbReference>
<proteinExistence type="predicted"/>
<protein>
    <submittedName>
        <fullName evidence="2">tRNA-dihydrouridine synthase</fullName>
    </submittedName>
</protein>
<dbReference type="PANTHER" id="PTHR45846:SF1">
    <property type="entry name" value="TRNA-DIHYDROURIDINE(47) SYNTHASE [NAD(P)(+)]-LIKE"/>
    <property type="match status" value="1"/>
</dbReference>
<dbReference type="CDD" id="cd02801">
    <property type="entry name" value="DUS_like_FMN"/>
    <property type="match status" value="1"/>
</dbReference>
<dbReference type="GO" id="GO:0003723">
    <property type="term" value="F:RNA binding"/>
    <property type="evidence" value="ECO:0007669"/>
    <property type="project" value="TreeGrafter"/>
</dbReference>
<reference evidence="2" key="1">
    <citation type="journal article" date="2020" name="mSystems">
        <title>Genome- and Community-Level Interaction Insights into Carbon Utilization and Element Cycling Functions of Hydrothermarchaeota in Hydrothermal Sediment.</title>
        <authorList>
            <person name="Zhou Z."/>
            <person name="Liu Y."/>
            <person name="Xu W."/>
            <person name="Pan J."/>
            <person name="Luo Z.H."/>
            <person name="Li M."/>
        </authorList>
    </citation>
    <scope>NUCLEOTIDE SEQUENCE [LARGE SCALE GENOMIC DNA]</scope>
    <source>
        <strain evidence="2">SpSt-417</strain>
    </source>
</reference>
<comment type="caution">
    <text evidence="2">The sequence shown here is derived from an EMBL/GenBank/DDBJ whole genome shotgun (WGS) entry which is preliminary data.</text>
</comment>
<name>A0A7C4TQN9_UNCKA</name>
<dbReference type="PANTHER" id="PTHR45846">
    <property type="entry name" value="TRNA-DIHYDROURIDINE(47) SYNTHASE [NAD(P)(+)]-LIKE"/>
    <property type="match status" value="1"/>
</dbReference>
<evidence type="ECO:0000313" key="2">
    <source>
        <dbReference type="EMBL" id="HGW29843.1"/>
    </source>
</evidence>
<accession>A0A7C4TQN9</accession>
<dbReference type="Gene3D" id="1.10.1200.80">
    <property type="entry name" value="Putative flavin oxidoreducatase, domain 2"/>
    <property type="match status" value="1"/>
</dbReference>
<dbReference type="SUPFAM" id="SSF51395">
    <property type="entry name" value="FMN-linked oxidoreductases"/>
    <property type="match status" value="1"/>
</dbReference>
<dbReference type="GO" id="GO:0017150">
    <property type="term" value="F:tRNA dihydrouridine synthase activity"/>
    <property type="evidence" value="ECO:0007669"/>
    <property type="project" value="TreeGrafter"/>
</dbReference>
<dbReference type="InterPro" id="IPR024036">
    <property type="entry name" value="tRNA-dHydroUridine_Synthase_C"/>
</dbReference>
<feature type="domain" description="DUS-like FMN-binding" evidence="1">
    <location>
        <begin position="1"/>
        <end position="191"/>
    </location>
</feature>
<dbReference type="EMBL" id="DSRT01000158">
    <property type="protein sequence ID" value="HGW29843.1"/>
    <property type="molecule type" value="Genomic_DNA"/>
</dbReference>